<organism evidence="2 3">
    <name type="scientific">Austropuccinia psidii MF-1</name>
    <dbReference type="NCBI Taxonomy" id="1389203"/>
    <lineage>
        <taxon>Eukaryota</taxon>
        <taxon>Fungi</taxon>
        <taxon>Dikarya</taxon>
        <taxon>Basidiomycota</taxon>
        <taxon>Pucciniomycotina</taxon>
        <taxon>Pucciniomycetes</taxon>
        <taxon>Pucciniales</taxon>
        <taxon>Sphaerophragmiaceae</taxon>
        <taxon>Austropuccinia</taxon>
    </lineage>
</organism>
<accession>A0A9Q3Q0X7</accession>
<dbReference type="PANTHER" id="PTHR11439:SF483">
    <property type="entry name" value="PEPTIDE SYNTHASE GLIP-LIKE, PUTATIVE (AFU_ORTHOLOGUE AFUA_3G12920)-RELATED"/>
    <property type="match status" value="1"/>
</dbReference>
<sequence length="418" mass="47215">VGLPQPSRRRAKTRGCDTMISELRKQDDLLGNISKNNASAIYIPSNYDEAMISINKTDWIHAVGDEINSMEVEEVFTSVPLSDALREVPHESILGTKWLRLLFSTACLRCCKVRTFDVNVAFIHSLIDKPVYIWPPKGMNVPKHNVLKLKKALYGKKQASRCWWLYLKGILQKIGFTNNKEDPSTYTFNQGEDQAILWVHVDDGALTASLDTLLSWFTGKLDEHLKIKWDANVSGLIGISIKETCEGFKFWQPDLINKLTTLKPSMITAKTPSPMGCQLESDYSDNNMDKPYLKRICILLYIVQASQPDISYAVNYLARFSLRTNQSHWDALEHLISYMRGTRDMGILISKSNSSSDIKCFVDANWGGEGNRSTHGYIISHGLNPIGWQSKRQTTIASSTAQAEYMSLSHAAKEVLWL</sequence>
<protein>
    <recommendedName>
        <fullName evidence="1">Reverse transcriptase Ty1/copia-type domain-containing protein</fullName>
    </recommendedName>
</protein>
<dbReference type="Pfam" id="PF07727">
    <property type="entry name" value="RVT_2"/>
    <property type="match status" value="1"/>
</dbReference>
<dbReference type="CDD" id="cd09272">
    <property type="entry name" value="RNase_HI_RT_Ty1"/>
    <property type="match status" value="1"/>
</dbReference>
<proteinExistence type="predicted"/>
<evidence type="ECO:0000313" key="2">
    <source>
        <dbReference type="EMBL" id="MBW0579262.1"/>
    </source>
</evidence>
<comment type="caution">
    <text evidence="2">The sequence shown here is derived from an EMBL/GenBank/DDBJ whole genome shotgun (WGS) entry which is preliminary data.</text>
</comment>
<dbReference type="Proteomes" id="UP000765509">
    <property type="component" value="Unassembled WGS sequence"/>
</dbReference>
<dbReference type="AlphaFoldDB" id="A0A9Q3Q0X7"/>
<dbReference type="InterPro" id="IPR013103">
    <property type="entry name" value="RVT_2"/>
</dbReference>
<dbReference type="EMBL" id="AVOT02104678">
    <property type="protein sequence ID" value="MBW0579262.1"/>
    <property type="molecule type" value="Genomic_DNA"/>
</dbReference>
<dbReference type="PANTHER" id="PTHR11439">
    <property type="entry name" value="GAG-POL-RELATED RETROTRANSPOSON"/>
    <property type="match status" value="1"/>
</dbReference>
<feature type="non-terminal residue" evidence="2">
    <location>
        <position position="1"/>
    </location>
</feature>
<evidence type="ECO:0000313" key="3">
    <source>
        <dbReference type="Proteomes" id="UP000765509"/>
    </source>
</evidence>
<feature type="domain" description="Reverse transcriptase Ty1/copia-type" evidence="1">
    <location>
        <begin position="97"/>
        <end position="259"/>
    </location>
</feature>
<keyword evidence="3" id="KW-1185">Reference proteome</keyword>
<gene>
    <name evidence="2" type="ORF">O181_118977</name>
</gene>
<dbReference type="OrthoDB" id="6436874at2759"/>
<name>A0A9Q3Q0X7_9BASI</name>
<evidence type="ECO:0000259" key="1">
    <source>
        <dbReference type="Pfam" id="PF07727"/>
    </source>
</evidence>
<reference evidence="2" key="1">
    <citation type="submission" date="2021-03" db="EMBL/GenBank/DDBJ databases">
        <title>Draft genome sequence of rust myrtle Austropuccinia psidii MF-1, a brazilian biotype.</title>
        <authorList>
            <person name="Quecine M.C."/>
            <person name="Pachon D.M.R."/>
            <person name="Bonatelli M.L."/>
            <person name="Correr F.H."/>
            <person name="Franceschini L.M."/>
            <person name="Leite T.F."/>
            <person name="Margarido G.R.A."/>
            <person name="Almeida C.A."/>
            <person name="Ferrarezi J.A."/>
            <person name="Labate C.A."/>
        </authorList>
    </citation>
    <scope>NUCLEOTIDE SEQUENCE</scope>
    <source>
        <strain evidence="2">MF-1</strain>
    </source>
</reference>